<dbReference type="Proteomes" id="UP001054252">
    <property type="component" value="Unassembled WGS sequence"/>
</dbReference>
<sequence length="86" mass="9377">MLGFCESMLKNLKKLNCRALEELETCAQVYVGLLLIYAQGLEELELCENPALGSSSSLKPSTLYLLPSPVAAPKLLELFMGAMPKT</sequence>
<reference evidence="1 2" key="1">
    <citation type="journal article" date="2021" name="Commun. Biol.">
        <title>The genome of Shorea leprosula (Dipterocarpaceae) highlights the ecological relevance of drought in aseasonal tropical rainforests.</title>
        <authorList>
            <person name="Ng K.K.S."/>
            <person name="Kobayashi M.J."/>
            <person name="Fawcett J.A."/>
            <person name="Hatakeyama M."/>
            <person name="Paape T."/>
            <person name="Ng C.H."/>
            <person name="Ang C.C."/>
            <person name="Tnah L.H."/>
            <person name="Lee C.T."/>
            <person name="Nishiyama T."/>
            <person name="Sese J."/>
            <person name="O'Brien M.J."/>
            <person name="Copetti D."/>
            <person name="Mohd Noor M.I."/>
            <person name="Ong R.C."/>
            <person name="Putra M."/>
            <person name="Sireger I.Z."/>
            <person name="Indrioko S."/>
            <person name="Kosugi Y."/>
            <person name="Izuno A."/>
            <person name="Isagi Y."/>
            <person name="Lee S.L."/>
            <person name="Shimizu K.K."/>
        </authorList>
    </citation>
    <scope>NUCLEOTIDE SEQUENCE [LARGE SCALE GENOMIC DNA]</scope>
    <source>
        <strain evidence="1">214</strain>
    </source>
</reference>
<organism evidence="1 2">
    <name type="scientific">Rubroshorea leprosula</name>
    <dbReference type="NCBI Taxonomy" id="152421"/>
    <lineage>
        <taxon>Eukaryota</taxon>
        <taxon>Viridiplantae</taxon>
        <taxon>Streptophyta</taxon>
        <taxon>Embryophyta</taxon>
        <taxon>Tracheophyta</taxon>
        <taxon>Spermatophyta</taxon>
        <taxon>Magnoliopsida</taxon>
        <taxon>eudicotyledons</taxon>
        <taxon>Gunneridae</taxon>
        <taxon>Pentapetalae</taxon>
        <taxon>rosids</taxon>
        <taxon>malvids</taxon>
        <taxon>Malvales</taxon>
        <taxon>Dipterocarpaceae</taxon>
        <taxon>Rubroshorea</taxon>
    </lineage>
</organism>
<protein>
    <submittedName>
        <fullName evidence="1">Uncharacterized protein</fullName>
    </submittedName>
</protein>
<comment type="caution">
    <text evidence="1">The sequence shown here is derived from an EMBL/GenBank/DDBJ whole genome shotgun (WGS) entry which is preliminary data.</text>
</comment>
<gene>
    <name evidence="1" type="ORF">SLEP1_g48166</name>
</gene>
<proteinExistence type="predicted"/>
<evidence type="ECO:0000313" key="2">
    <source>
        <dbReference type="Proteomes" id="UP001054252"/>
    </source>
</evidence>
<accession>A0AAV5LSW5</accession>
<name>A0AAV5LSW5_9ROSI</name>
<keyword evidence="2" id="KW-1185">Reference proteome</keyword>
<evidence type="ECO:0000313" key="1">
    <source>
        <dbReference type="EMBL" id="GKV40534.1"/>
    </source>
</evidence>
<dbReference type="EMBL" id="BPVZ01000142">
    <property type="protein sequence ID" value="GKV40534.1"/>
    <property type="molecule type" value="Genomic_DNA"/>
</dbReference>
<dbReference type="AlphaFoldDB" id="A0AAV5LSW5"/>